<sequence>MTLTGVSGPPPPLTRICRPWIRHRRGLRLCTLQLRRRRISRQVTRLPLDPPPTTRTTTTIQPRTTPNPSRTPLAPPFRVIKLEPRLRTRCSARSGSGWTCAVTPCTCARPGGQGKTRRSIPQAHAVECLAAEFPPELVELESAVGAGGAGAGARAASTKVKRRGSSGLLLRAVAVANNAGQTRSAGALPSPESDGEIAQGQRQAPSPTTALYTSTTVGGVCFPLSESGVGARPSLASVRKASEEARTALLRP</sequence>
<dbReference type="Proteomes" id="UP000283269">
    <property type="component" value="Unassembled WGS sequence"/>
</dbReference>
<protein>
    <submittedName>
        <fullName evidence="2">Uncharacterized protein</fullName>
    </submittedName>
</protein>
<dbReference type="EMBL" id="NHYD01003210">
    <property type="protein sequence ID" value="PPQ81793.1"/>
    <property type="molecule type" value="Genomic_DNA"/>
</dbReference>
<evidence type="ECO:0000313" key="2">
    <source>
        <dbReference type="EMBL" id="PPQ81793.1"/>
    </source>
</evidence>
<feature type="region of interest" description="Disordered" evidence="1">
    <location>
        <begin position="45"/>
        <end position="75"/>
    </location>
</feature>
<organism evidence="2 3">
    <name type="scientific">Psilocybe cyanescens</name>
    <dbReference type="NCBI Taxonomy" id="93625"/>
    <lineage>
        <taxon>Eukaryota</taxon>
        <taxon>Fungi</taxon>
        <taxon>Dikarya</taxon>
        <taxon>Basidiomycota</taxon>
        <taxon>Agaricomycotina</taxon>
        <taxon>Agaricomycetes</taxon>
        <taxon>Agaricomycetidae</taxon>
        <taxon>Agaricales</taxon>
        <taxon>Agaricineae</taxon>
        <taxon>Strophariaceae</taxon>
        <taxon>Psilocybe</taxon>
    </lineage>
</organism>
<evidence type="ECO:0000313" key="3">
    <source>
        <dbReference type="Proteomes" id="UP000283269"/>
    </source>
</evidence>
<accession>A0A409WTE0</accession>
<dbReference type="AlphaFoldDB" id="A0A409WTE0"/>
<feature type="region of interest" description="Disordered" evidence="1">
    <location>
        <begin position="180"/>
        <end position="210"/>
    </location>
</feature>
<gene>
    <name evidence="2" type="ORF">CVT25_013661</name>
</gene>
<evidence type="ECO:0000256" key="1">
    <source>
        <dbReference type="SAM" id="MobiDB-lite"/>
    </source>
</evidence>
<feature type="compositionally biased region" description="Low complexity" evidence="1">
    <location>
        <begin position="54"/>
        <end position="68"/>
    </location>
</feature>
<comment type="caution">
    <text evidence="2">The sequence shown here is derived from an EMBL/GenBank/DDBJ whole genome shotgun (WGS) entry which is preliminary data.</text>
</comment>
<feature type="compositionally biased region" description="Polar residues" evidence="1">
    <location>
        <begin position="200"/>
        <end position="210"/>
    </location>
</feature>
<proteinExistence type="predicted"/>
<reference evidence="2 3" key="1">
    <citation type="journal article" date="2018" name="Evol. Lett.">
        <title>Horizontal gene cluster transfer increased hallucinogenic mushroom diversity.</title>
        <authorList>
            <person name="Reynolds H.T."/>
            <person name="Vijayakumar V."/>
            <person name="Gluck-Thaler E."/>
            <person name="Korotkin H.B."/>
            <person name="Matheny P.B."/>
            <person name="Slot J.C."/>
        </authorList>
    </citation>
    <scope>NUCLEOTIDE SEQUENCE [LARGE SCALE GENOMIC DNA]</scope>
    <source>
        <strain evidence="2 3">2631</strain>
    </source>
</reference>
<keyword evidence="3" id="KW-1185">Reference proteome</keyword>
<dbReference type="InParanoid" id="A0A409WTE0"/>
<feature type="region of interest" description="Disordered" evidence="1">
    <location>
        <begin position="227"/>
        <end position="252"/>
    </location>
</feature>
<name>A0A409WTE0_PSICY</name>